<dbReference type="GO" id="GO:0004766">
    <property type="term" value="F:spermidine synthase activity"/>
    <property type="evidence" value="ECO:0007669"/>
    <property type="project" value="UniProtKB-UniRule"/>
</dbReference>
<dbReference type="AlphaFoldDB" id="A0A2S0VRF3"/>
<name>A0A2S0VRF3_9ALTE</name>
<dbReference type="PROSITE" id="PS51006">
    <property type="entry name" value="PABS_2"/>
    <property type="match status" value="1"/>
</dbReference>
<dbReference type="PANTHER" id="PTHR43317">
    <property type="entry name" value="THERMOSPERMINE SYNTHASE ACAULIS5"/>
    <property type="match status" value="1"/>
</dbReference>
<feature type="binding site" evidence="5">
    <location>
        <position position="428"/>
    </location>
    <ligand>
        <name>S-methyl-5'-thioadenosine</name>
        <dbReference type="ChEBI" id="CHEBI:17509"/>
    </ligand>
</feature>
<keyword evidence="5" id="KW-1133">Transmembrane helix</keyword>
<feature type="transmembrane region" description="Helical" evidence="5">
    <location>
        <begin position="52"/>
        <end position="71"/>
    </location>
</feature>
<evidence type="ECO:0000256" key="5">
    <source>
        <dbReference type="HAMAP-Rule" id="MF_00198"/>
    </source>
</evidence>
<evidence type="ECO:0000313" key="9">
    <source>
        <dbReference type="Proteomes" id="UP000244441"/>
    </source>
</evidence>
<proteinExistence type="inferred from homology"/>
<comment type="subcellular location">
    <subcellularLocation>
        <location evidence="5">Cell membrane</location>
        <topology evidence="5">Multi-pass membrane protein</topology>
    </subcellularLocation>
</comment>
<sequence length="570" mass="63659">MLSILQAARVNPQLFIRDSLLILVMAMLAGCGLVYEYLLSQYAGRVLGAFESAVYTMIGLMIVSMGLGAFAARKVKDAYKGFVYLEIVIAILGAGSVLAIAGLIGWTYTLPQVLADTFGIPPDALPRGGWFGAIHKAALQLPYIAGVLLGLFIGMEIPLIARVREQMYGEHLTHNAGTIYGADYIGAGIGAAIWISLLMSMEISQAAAWTASINVLAGFLFLVLYWQKLVWRKLLVVIHLGLAVMVCVIGLNGQSWLASFTDALYKDQVVFQQQTQYQQIVFTERQLGPEINPVHQFYLNGRLQFSSQDEYIYHEMLVHPVMALSARQDNILIIGGGDGLALREVLKWQPKQVTLVDLDPQLTHVFQQPNDKLPQRLAQQVTQLTQNSLNDPRVSVINHDAFLMVDELLQQQKSFDSIIVDLPDPNHPDLNKLYSRHFYLRLNQLLAADGGLVVQSTSPYHAKHAFLAIGKTLRASEFQHVEQYHQNVPSFGEWGWTLAHKLVAPQQNLKNTQLPISTKWLTPSLLQASFAFPSGYFDVLNDIQVNDLGSHVLYQYHYQAWRQQLGTVFQ</sequence>
<dbReference type="SUPFAM" id="SSF53335">
    <property type="entry name" value="S-adenosyl-L-methionine-dependent methyltransferases"/>
    <property type="match status" value="1"/>
</dbReference>
<organism evidence="8 9">
    <name type="scientific">Saccharobesus litoralis</name>
    <dbReference type="NCBI Taxonomy" id="2172099"/>
    <lineage>
        <taxon>Bacteria</taxon>
        <taxon>Pseudomonadati</taxon>
        <taxon>Pseudomonadota</taxon>
        <taxon>Gammaproteobacteria</taxon>
        <taxon>Alteromonadales</taxon>
        <taxon>Alteromonadaceae</taxon>
        <taxon>Saccharobesus</taxon>
    </lineage>
</organism>
<dbReference type="UniPathway" id="UPA00248">
    <property type="reaction ID" value="UER00314"/>
</dbReference>
<keyword evidence="3 5" id="KW-0745">Spermidine biosynthesis</keyword>
<gene>
    <name evidence="5" type="primary">speE</name>
    <name evidence="8" type="ORF">C2869_10285</name>
</gene>
<accession>A0A2S0VRF3</accession>
<dbReference type="PROSITE" id="PS01330">
    <property type="entry name" value="PABS_1"/>
    <property type="match status" value="1"/>
</dbReference>
<dbReference type="InterPro" id="IPR029063">
    <property type="entry name" value="SAM-dependent_MTases_sf"/>
</dbReference>
<dbReference type="Pfam" id="PF01564">
    <property type="entry name" value="Spermine_synth"/>
    <property type="match status" value="1"/>
</dbReference>
<feature type="active site" description="Proton acceptor" evidence="5 6">
    <location>
        <position position="421"/>
    </location>
</feature>
<reference evidence="8 9" key="1">
    <citation type="submission" date="2018-01" db="EMBL/GenBank/DDBJ databases">
        <title>Genome sequence of a Cantenovulum-like bacteria.</title>
        <authorList>
            <person name="Tan W.R."/>
            <person name="Lau N.-S."/>
            <person name="Go F."/>
            <person name="Amirul A.-A.A."/>
        </authorList>
    </citation>
    <scope>NUCLEOTIDE SEQUENCE [LARGE SCALE GENOMIC DNA]</scope>
    <source>
        <strain evidence="8 9">CCB-QB4</strain>
    </source>
</reference>
<feature type="domain" description="PABS" evidence="7">
    <location>
        <begin position="254"/>
        <end position="501"/>
    </location>
</feature>
<dbReference type="CDD" id="cd02440">
    <property type="entry name" value="AdoMet_MTases"/>
    <property type="match status" value="1"/>
</dbReference>
<feature type="transmembrane region" description="Helical" evidence="5">
    <location>
        <begin position="20"/>
        <end position="40"/>
    </location>
</feature>
<feature type="transmembrane region" description="Helical" evidence="5">
    <location>
        <begin position="141"/>
        <end position="161"/>
    </location>
</feature>
<comment type="function">
    <text evidence="5">Catalyzes the irreversible transfer of a propylamine group from the amino donor S-adenosylmethioninamine (decarboxy-AdoMet) to putrescine (1,4-diaminobutane) to yield spermidine.</text>
</comment>
<comment type="catalytic activity">
    <reaction evidence="5">
        <text>S-adenosyl 3-(methylsulfanyl)propylamine + putrescine = S-methyl-5'-thioadenosine + spermidine + H(+)</text>
        <dbReference type="Rhea" id="RHEA:12721"/>
        <dbReference type="ChEBI" id="CHEBI:15378"/>
        <dbReference type="ChEBI" id="CHEBI:17509"/>
        <dbReference type="ChEBI" id="CHEBI:57443"/>
        <dbReference type="ChEBI" id="CHEBI:57834"/>
        <dbReference type="ChEBI" id="CHEBI:326268"/>
        <dbReference type="EC" id="2.5.1.16"/>
    </reaction>
</comment>
<comment type="pathway">
    <text evidence="5">Amine and polyamine biosynthesis; spermidine biosynthesis; spermidine from putrescine: step 1/1.</text>
</comment>
<dbReference type="GO" id="GO:0008295">
    <property type="term" value="P:spermidine biosynthetic process"/>
    <property type="evidence" value="ECO:0007669"/>
    <property type="project" value="UniProtKB-UniRule"/>
</dbReference>
<dbReference type="OrthoDB" id="9793120at2"/>
<dbReference type="GO" id="GO:0005886">
    <property type="term" value="C:plasma membrane"/>
    <property type="evidence" value="ECO:0007669"/>
    <property type="project" value="UniProtKB-SubCell"/>
</dbReference>
<evidence type="ECO:0000256" key="4">
    <source>
        <dbReference type="ARBA" id="ARBA00023115"/>
    </source>
</evidence>
<keyword evidence="5" id="KW-0472">Membrane</keyword>
<dbReference type="RefSeq" id="WP_108602847.1">
    <property type="nucleotide sequence ID" value="NZ_CP026604.1"/>
</dbReference>
<dbReference type="EMBL" id="CP026604">
    <property type="protein sequence ID" value="AWB66791.1"/>
    <property type="molecule type" value="Genomic_DNA"/>
</dbReference>
<comment type="caution">
    <text evidence="5">Lacks conserved residue(s) required for the propagation of feature annotation.</text>
</comment>
<feature type="binding site" evidence="5">
    <location>
        <position position="278"/>
    </location>
    <ligand>
        <name>S-methyl-5'-thioadenosine</name>
        <dbReference type="ChEBI" id="CHEBI:17509"/>
    </ligand>
</feature>
<feature type="transmembrane region" description="Helical" evidence="5">
    <location>
        <begin position="182"/>
        <end position="200"/>
    </location>
</feature>
<feature type="binding site" evidence="5">
    <location>
        <begin position="400"/>
        <end position="401"/>
    </location>
    <ligand>
        <name>S-methyl-5'-thioadenosine</name>
        <dbReference type="ChEBI" id="CHEBI:17509"/>
    </ligand>
</feature>
<dbReference type="InterPro" id="IPR001045">
    <property type="entry name" value="Spermi_synthase"/>
</dbReference>
<comment type="similarity">
    <text evidence="1 5">Belongs to the spermidine/spermine synthase family.</text>
</comment>
<dbReference type="InterPro" id="IPR030374">
    <property type="entry name" value="PABS"/>
</dbReference>
<dbReference type="HAMAP" id="MF_00198">
    <property type="entry name" value="Spermidine_synth"/>
    <property type="match status" value="1"/>
</dbReference>
<keyword evidence="9" id="KW-1185">Reference proteome</keyword>
<keyword evidence="2 5" id="KW-0808">Transferase</keyword>
<comment type="subunit">
    <text evidence="5">Homodimer or homotetramer.</text>
</comment>
<keyword evidence="5" id="KW-0812">Transmembrane</keyword>
<feature type="transmembrane region" description="Helical" evidence="5">
    <location>
        <begin position="83"/>
        <end position="108"/>
    </location>
</feature>
<evidence type="ECO:0000256" key="6">
    <source>
        <dbReference type="PROSITE-ProRule" id="PRU00354"/>
    </source>
</evidence>
<protein>
    <recommendedName>
        <fullName evidence="5">Polyamine aminopropyltransferase</fullName>
    </recommendedName>
    <alternativeName>
        <fullName evidence="5">Putrescine aminopropyltransferase</fullName>
        <shortName evidence="5">PAPT</shortName>
    </alternativeName>
    <alternativeName>
        <fullName evidence="5">Spermidine synthase</fullName>
        <shortName evidence="5">SPDS</shortName>
        <shortName evidence="5">SPDSY</shortName>
        <ecNumber evidence="5">2.5.1.16</ecNumber>
    </alternativeName>
</protein>
<evidence type="ECO:0000259" key="7">
    <source>
        <dbReference type="PROSITE" id="PS51006"/>
    </source>
</evidence>
<evidence type="ECO:0000256" key="1">
    <source>
        <dbReference type="ARBA" id="ARBA00007867"/>
    </source>
</evidence>
<dbReference type="NCBIfam" id="NF002956">
    <property type="entry name" value="PRK03612.1"/>
    <property type="match status" value="1"/>
</dbReference>
<dbReference type="InterPro" id="IPR030373">
    <property type="entry name" value="PABS_CS"/>
</dbReference>
<evidence type="ECO:0000256" key="2">
    <source>
        <dbReference type="ARBA" id="ARBA00022679"/>
    </source>
</evidence>
<keyword evidence="5" id="KW-1003">Cell membrane</keyword>
<dbReference type="Gene3D" id="3.40.50.150">
    <property type="entry name" value="Vaccinia Virus protein VP39"/>
    <property type="match status" value="1"/>
</dbReference>
<evidence type="ECO:0000256" key="3">
    <source>
        <dbReference type="ARBA" id="ARBA00023066"/>
    </source>
</evidence>
<feature type="binding site" evidence="5">
    <location>
        <position position="314"/>
    </location>
    <ligand>
        <name>spermidine</name>
        <dbReference type="ChEBI" id="CHEBI:57834"/>
    </ligand>
</feature>
<feature type="transmembrane region" description="Helical" evidence="5">
    <location>
        <begin position="206"/>
        <end position="226"/>
    </location>
</feature>
<feature type="transmembrane region" description="Helical" evidence="5">
    <location>
        <begin position="233"/>
        <end position="251"/>
    </location>
</feature>
<dbReference type="Proteomes" id="UP000244441">
    <property type="component" value="Chromosome"/>
</dbReference>
<evidence type="ECO:0000313" key="8">
    <source>
        <dbReference type="EMBL" id="AWB66791.1"/>
    </source>
</evidence>
<dbReference type="EC" id="2.5.1.16" evidence="5"/>
<dbReference type="KEGG" id="cate:C2869_10285"/>
<feature type="binding site" evidence="5">
    <location>
        <position position="338"/>
    </location>
    <ligand>
        <name>spermidine</name>
        <dbReference type="ChEBI" id="CHEBI:57834"/>
    </ligand>
</feature>
<keyword evidence="4 5" id="KW-0620">Polyamine biosynthesis</keyword>
<feature type="binding site" evidence="5">
    <location>
        <position position="357"/>
    </location>
    <ligand>
        <name>S-methyl-5'-thioadenosine</name>
        <dbReference type="ChEBI" id="CHEBI:17509"/>
    </ligand>
</feature>
<dbReference type="PANTHER" id="PTHR43317:SF11">
    <property type="entry name" value="POLYAMINE AMINOPROPYLTRANSFERASE 2"/>
    <property type="match status" value="1"/>
</dbReference>